<dbReference type="CDD" id="cd00130">
    <property type="entry name" value="PAS"/>
    <property type="match status" value="2"/>
</dbReference>
<dbReference type="SMART" id="SM00073">
    <property type="entry name" value="HPT"/>
    <property type="match status" value="1"/>
</dbReference>
<keyword evidence="1 5" id="KW-0597">Phosphoprotein</keyword>
<dbReference type="Gene3D" id="3.30.450.20">
    <property type="entry name" value="PAS domain"/>
    <property type="match status" value="4"/>
</dbReference>
<dbReference type="SMART" id="SM00091">
    <property type="entry name" value="PAS"/>
    <property type="match status" value="2"/>
</dbReference>
<protein>
    <submittedName>
        <fullName evidence="12">Hybrid signal transduction histidine kinase J</fullName>
    </submittedName>
</protein>
<feature type="domain" description="PAC" evidence="10">
    <location>
        <begin position="533"/>
        <end position="587"/>
    </location>
</feature>
<name>A0ABP0IR67_9DINO</name>
<feature type="modified residue" description="Phosphohistidine" evidence="4">
    <location>
        <position position="1177"/>
    </location>
</feature>
<dbReference type="InterPro" id="IPR001789">
    <property type="entry name" value="Sig_transdc_resp-reg_receiver"/>
</dbReference>
<keyword evidence="13" id="KW-1185">Reference proteome</keyword>
<dbReference type="InterPro" id="IPR001610">
    <property type="entry name" value="PAC"/>
</dbReference>
<dbReference type="Pfam" id="PF13185">
    <property type="entry name" value="GAF_2"/>
    <property type="match status" value="1"/>
</dbReference>
<dbReference type="InterPro" id="IPR003594">
    <property type="entry name" value="HATPase_dom"/>
</dbReference>
<feature type="domain" description="HPt" evidence="11">
    <location>
        <begin position="1138"/>
        <end position="1229"/>
    </location>
</feature>
<organism evidence="12 13">
    <name type="scientific">Durusdinium trenchii</name>
    <dbReference type="NCBI Taxonomy" id="1381693"/>
    <lineage>
        <taxon>Eukaryota</taxon>
        <taxon>Sar</taxon>
        <taxon>Alveolata</taxon>
        <taxon>Dinophyceae</taxon>
        <taxon>Suessiales</taxon>
        <taxon>Symbiodiniaceae</taxon>
        <taxon>Durusdinium</taxon>
    </lineage>
</organism>
<dbReference type="InterPro" id="IPR036097">
    <property type="entry name" value="HisK_dim/P_sf"/>
</dbReference>
<evidence type="ECO:0000259" key="7">
    <source>
        <dbReference type="PROSITE" id="PS50109"/>
    </source>
</evidence>
<dbReference type="InterPro" id="IPR013767">
    <property type="entry name" value="PAS_fold"/>
</dbReference>
<dbReference type="SUPFAM" id="SSF55785">
    <property type="entry name" value="PYP-like sensor domain (PAS domain)"/>
    <property type="match status" value="5"/>
</dbReference>
<dbReference type="Gene3D" id="1.20.120.160">
    <property type="entry name" value="HPT domain"/>
    <property type="match status" value="1"/>
</dbReference>
<dbReference type="Gene3D" id="3.30.450.40">
    <property type="match status" value="1"/>
</dbReference>
<feature type="domain" description="Response regulatory" evidence="8">
    <location>
        <begin position="984"/>
        <end position="1100"/>
    </location>
</feature>
<dbReference type="Pfam" id="PF01627">
    <property type="entry name" value="Hpt"/>
    <property type="match status" value="1"/>
</dbReference>
<evidence type="ECO:0000259" key="10">
    <source>
        <dbReference type="PROSITE" id="PS50113"/>
    </source>
</evidence>
<proteinExistence type="predicted"/>
<dbReference type="Gene3D" id="3.40.50.2300">
    <property type="match status" value="2"/>
</dbReference>
<evidence type="ECO:0000256" key="5">
    <source>
        <dbReference type="PROSITE-ProRule" id="PRU00169"/>
    </source>
</evidence>
<dbReference type="InterPro" id="IPR008207">
    <property type="entry name" value="Sig_transdc_His_kin_Hpt_dom"/>
</dbReference>
<dbReference type="PROSITE" id="PS50109">
    <property type="entry name" value="HIS_KIN"/>
    <property type="match status" value="1"/>
</dbReference>
<dbReference type="InterPro" id="IPR000700">
    <property type="entry name" value="PAS-assoc_C"/>
</dbReference>
<dbReference type="CDD" id="cd16922">
    <property type="entry name" value="HATPase_EvgS-ArcB-TorS-like"/>
    <property type="match status" value="1"/>
</dbReference>
<dbReference type="CDD" id="cd00082">
    <property type="entry name" value="HisKA"/>
    <property type="match status" value="1"/>
</dbReference>
<feature type="modified residue" description="4-aspartylphosphate" evidence="5">
    <location>
        <position position="1033"/>
    </location>
</feature>
<feature type="modified residue" description="4-aspartylphosphate" evidence="5">
    <location>
        <position position="896"/>
    </location>
</feature>
<dbReference type="SMART" id="SM00448">
    <property type="entry name" value="REC"/>
    <property type="match status" value="2"/>
</dbReference>
<dbReference type="SUPFAM" id="SSF47226">
    <property type="entry name" value="Histidine-containing phosphotransfer domain, HPT domain"/>
    <property type="match status" value="1"/>
</dbReference>
<dbReference type="SUPFAM" id="SSF55781">
    <property type="entry name" value="GAF domain-like"/>
    <property type="match status" value="1"/>
</dbReference>
<dbReference type="Proteomes" id="UP001642464">
    <property type="component" value="Unassembled WGS sequence"/>
</dbReference>
<feature type="domain" description="Histidine kinase" evidence="7">
    <location>
        <begin position="605"/>
        <end position="826"/>
    </location>
</feature>
<evidence type="ECO:0000256" key="2">
    <source>
        <dbReference type="ARBA" id="ARBA00022679"/>
    </source>
</evidence>
<dbReference type="PANTHER" id="PTHR45339:SF5">
    <property type="entry name" value="HISTIDINE KINASE"/>
    <property type="match status" value="1"/>
</dbReference>
<dbReference type="InterPro" id="IPR029016">
    <property type="entry name" value="GAF-like_dom_sf"/>
</dbReference>
<dbReference type="Pfam" id="PF00072">
    <property type="entry name" value="Response_reg"/>
    <property type="match status" value="2"/>
</dbReference>
<dbReference type="PANTHER" id="PTHR45339">
    <property type="entry name" value="HYBRID SIGNAL TRANSDUCTION HISTIDINE KINASE J"/>
    <property type="match status" value="1"/>
</dbReference>
<accession>A0ABP0IR67</accession>
<dbReference type="InterPro" id="IPR011006">
    <property type="entry name" value="CheY-like_superfamily"/>
</dbReference>
<dbReference type="InterPro" id="IPR035965">
    <property type="entry name" value="PAS-like_dom_sf"/>
</dbReference>
<evidence type="ECO:0000256" key="1">
    <source>
        <dbReference type="ARBA" id="ARBA00022553"/>
    </source>
</evidence>
<dbReference type="InterPro" id="IPR000014">
    <property type="entry name" value="PAS"/>
</dbReference>
<dbReference type="InterPro" id="IPR003018">
    <property type="entry name" value="GAF"/>
</dbReference>
<dbReference type="CDD" id="cd00156">
    <property type="entry name" value="REC"/>
    <property type="match status" value="1"/>
</dbReference>
<dbReference type="InterPro" id="IPR036641">
    <property type="entry name" value="HPT_dom_sf"/>
</dbReference>
<dbReference type="PROSITE" id="PS50894">
    <property type="entry name" value="HPT"/>
    <property type="match status" value="1"/>
</dbReference>
<dbReference type="NCBIfam" id="TIGR00229">
    <property type="entry name" value="sensory_box"/>
    <property type="match status" value="2"/>
</dbReference>
<dbReference type="Gene3D" id="3.30.565.10">
    <property type="entry name" value="Histidine kinase-like ATPase, C-terminal domain"/>
    <property type="match status" value="1"/>
</dbReference>
<feature type="domain" description="PAC" evidence="10">
    <location>
        <begin position="417"/>
        <end position="468"/>
    </location>
</feature>
<keyword evidence="6" id="KW-0175">Coiled coil</keyword>
<keyword evidence="2" id="KW-0808">Transferase</keyword>
<reference evidence="12 13" key="1">
    <citation type="submission" date="2024-02" db="EMBL/GenBank/DDBJ databases">
        <authorList>
            <person name="Chen Y."/>
            <person name="Shah S."/>
            <person name="Dougan E. K."/>
            <person name="Thang M."/>
            <person name="Chan C."/>
        </authorList>
    </citation>
    <scope>NUCLEOTIDE SEQUENCE [LARGE SCALE GENOMIC DNA]</scope>
</reference>
<dbReference type="PROSITE" id="PS50110">
    <property type="entry name" value="RESPONSE_REGULATORY"/>
    <property type="match status" value="2"/>
</dbReference>
<dbReference type="Pfam" id="PF02518">
    <property type="entry name" value="HATPase_c"/>
    <property type="match status" value="1"/>
</dbReference>
<dbReference type="SUPFAM" id="SSF52172">
    <property type="entry name" value="CheY-like"/>
    <property type="match status" value="2"/>
</dbReference>
<dbReference type="PROSITE" id="PS50113">
    <property type="entry name" value="PAC"/>
    <property type="match status" value="3"/>
</dbReference>
<dbReference type="InterPro" id="IPR003661">
    <property type="entry name" value="HisK_dim/P_dom"/>
</dbReference>
<dbReference type="EMBL" id="CAXAMM010004521">
    <property type="protein sequence ID" value="CAK9003865.1"/>
    <property type="molecule type" value="Genomic_DNA"/>
</dbReference>
<evidence type="ECO:0000259" key="8">
    <source>
        <dbReference type="PROSITE" id="PS50110"/>
    </source>
</evidence>
<feature type="domain" description="Response regulatory" evidence="8">
    <location>
        <begin position="843"/>
        <end position="962"/>
    </location>
</feature>
<dbReference type="SMART" id="SM00387">
    <property type="entry name" value="HATPase_c"/>
    <property type="match status" value="1"/>
</dbReference>
<keyword evidence="3 12" id="KW-0418">Kinase</keyword>
<dbReference type="Gene3D" id="1.10.287.130">
    <property type="match status" value="1"/>
</dbReference>
<dbReference type="CDD" id="cd00088">
    <property type="entry name" value="HPT"/>
    <property type="match status" value="1"/>
</dbReference>
<evidence type="ECO:0000313" key="12">
    <source>
        <dbReference type="EMBL" id="CAK9003865.1"/>
    </source>
</evidence>
<feature type="domain" description="PAS" evidence="9">
    <location>
        <begin position="1"/>
        <end position="24"/>
    </location>
</feature>
<evidence type="ECO:0000256" key="4">
    <source>
        <dbReference type="PROSITE-ProRule" id="PRU00110"/>
    </source>
</evidence>
<dbReference type="Pfam" id="PF00989">
    <property type="entry name" value="PAS"/>
    <property type="match status" value="2"/>
</dbReference>
<dbReference type="GO" id="GO:0016301">
    <property type="term" value="F:kinase activity"/>
    <property type="evidence" value="ECO:0007669"/>
    <property type="project" value="UniProtKB-KW"/>
</dbReference>
<dbReference type="InterPro" id="IPR004358">
    <property type="entry name" value="Sig_transdc_His_kin-like_C"/>
</dbReference>
<feature type="domain" description="PAS" evidence="9">
    <location>
        <begin position="465"/>
        <end position="519"/>
    </location>
</feature>
<dbReference type="Pfam" id="PF00512">
    <property type="entry name" value="HisKA"/>
    <property type="match status" value="1"/>
</dbReference>
<feature type="coiled-coil region" evidence="6">
    <location>
        <begin position="578"/>
        <end position="605"/>
    </location>
</feature>
<feature type="domain" description="PAS" evidence="9">
    <location>
        <begin position="271"/>
        <end position="340"/>
    </location>
</feature>
<dbReference type="SUPFAM" id="SSF55874">
    <property type="entry name" value="ATPase domain of HSP90 chaperone/DNA topoisomerase II/histidine kinase"/>
    <property type="match status" value="1"/>
</dbReference>
<evidence type="ECO:0000259" key="11">
    <source>
        <dbReference type="PROSITE" id="PS50894"/>
    </source>
</evidence>
<dbReference type="SUPFAM" id="SSF47384">
    <property type="entry name" value="Homodimeric domain of signal transducing histidine kinase"/>
    <property type="match status" value="1"/>
</dbReference>
<dbReference type="InterPro" id="IPR005467">
    <property type="entry name" value="His_kinase_dom"/>
</dbReference>
<dbReference type="SMART" id="SM00388">
    <property type="entry name" value="HisKA"/>
    <property type="match status" value="1"/>
</dbReference>
<dbReference type="InterPro" id="IPR036890">
    <property type="entry name" value="HATPase_C_sf"/>
</dbReference>
<evidence type="ECO:0000256" key="3">
    <source>
        <dbReference type="ARBA" id="ARBA00022777"/>
    </source>
</evidence>
<comment type="caution">
    <text evidence="12">The sequence shown here is derived from an EMBL/GenBank/DDBJ whole genome shotgun (WGS) entry which is preliminary data.</text>
</comment>
<evidence type="ECO:0000313" key="13">
    <source>
        <dbReference type="Proteomes" id="UP001642464"/>
    </source>
</evidence>
<evidence type="ECO:0000256" key="6">
    <source>
        <dbReference type="SAM" id="Coils"/>
    </source>
</evidence>
<dbReference type="PROSITE" id="PS50112">
    <property type="entry name" value="PAS"/>
    <property type="match status" value="3"/>
</dbReference>
<dbReference type="PRINTS" id="PR00344">
    <property type="entry name" value="BCTRLSENSOR"/>
</dbReference>
<dbReference type="SMART" id="SM00086">
    <property type="entry name" value="PAC"/>
    <property type="match status" value="3"/>
</dbReference>
<gene>
    <name evidence="12" type="ORF">SCF082_LOCUS7941</name>
</gene>
<feature type="non-terminal residue" evidence="12">
    <location>
        <position position="1"/>
    </location>
</feature>
<sequence length="1229" mass="134092">ATELLGWTDSDAVGRTVGSLIIPERDRDAHWTGLKHFRVTGDGPVINRATQLSALTKSGHEGPVELFVTLLRSDDAVRFVGSLRRRDQGAVGGGLAAAKEASAVLTSDGTRPGERGSLSAITRRCLQLSCAATGWPLAQALMVREDGTRLKSTGVWHVTAATAEERSAIETDALQRVFKRGEDLPGRCWELGRPVWARSAQDFPRLSEVTWRGQRALAGLAVPIIVDGEVAAVIELYSFLPSSSDEDIPETVMRASSELQVYLERRKWRRERAFLAAIVESSPDAVIGKDRQGRILSWNQGAERMYGYTEEEAIGETIAIILPEGVDQEEQGIRDVAESGGRLSSFETKRRSRTGDILDVSLTISPIRDGDGNLIGSATIERDITPMKAAIRDLHDREEKLRLLMEASGEAIYGVDTENRCTFANRDGTSFPVEYWSSPIRRGDEIVGSVVVFEDATERIQAERTRAELAAIVESSGDAIIGKALDGTISSWNKAASDLYGYTAEEALGQPYVEIVGPDHEGVTGSDMTGLQQSITFEVVRHDRTGRQLHVGITVSPILDAYGQLIGTASIERDISPRKRREEELERARQEAEVANRAKSEVLANISHELRTPMNGVLGMLRITLEEELPPALADYLTTARVSAETLLALLDDLLDFSRMEAGQLELESEPFHVRDTVDAGMKSLALRAHERGLELGVLIESDVPEWLDGDGHRLRQVITNLAGNAIKFTDEGEVVVTIRCKEVRDDAITLECIVRDTGIGIPEDHLTSIFEPFTQVDASSTRARAGTGLGLAICKELVEKLGGSITVESEVGVGTTFRFTAEFGTVDVPARSSWARPFEATRILVVDDNATNRQILTSLLREWSIDVETAGSAREALTLLEQRSGHNPLSLVMIDMDMPEINGLELSRKIRQRDLAYPIVLMVSPKDRLAVERGMTGLGIATVLQKPVARSNVLDAVMTALVGPPDRPQPAPKLSSHPETSLDILVVEDTPANQKVVTAILERRGHHVTLAQNGAEALNALEERSFDTVLMDVQMPVMDGLQATDAIRNSMGLVDLPVIAMTAHAHRKDRRRCRAAGMNGFVSKPIDASQLIELVERLARDGGGVVGDNDSAAVLDAVDPNESPVDLDIALSRMGGDVDILQLLKEQFVKDGPRLLADAEVANEEGNFDALRRAAHSLKGLAANFEAAELVQCAMRIEDSAKARTTVKPEFVDRTRAALRRVIELLSE</sequence>
<evidence type="ECO:0000259" key="9">
    <source>
        <dbReference type="PROSITE" id="PS50112"/>
    </source>
</evidence>
<feature type="domain" description="PAC" evidence="10">
    <location>
        <begin position="344"/>
        <end position="396"/>
    </location>
</feature>
<dbReference type="CDD" id="cd17546">
    <property type="entry name" value="REC_hyHK_CKI1_RcsC-like"/>
    <property type="match status" value="1"/>
</dbReference>